<gene>
    <name evidence="1" type="ORF">SAMN06265371_10699</name>
</gene>
<organism evidence="1 2">
    <name type="scientific">Lutibacter agarilyticus</name>
    <dbReference type="NCBI Taxonomy" id="1109740"/>
    <lineage>
        <taxon>Bacteria</taxon>
        <taxon>Pseudomonadati</taxon>
        <taxon>Bacteroidota</taxon>
        <taxon>Flavobacteriia</taxon>
        <taxon>Flavobacteriales</taxon>
        <taxon>Flavobacteriaceae</taxon>
        <taxon>Lutibacter</taxon>
    </lineage>
</organism>
<accession>A0A238XJQ9</accession>
<dbReference type="AlphaFoldDB" id="A0A238XJQ9"/>
<dbReference type="EMBL" id="FZNT01000006">
    <property type="protein sequence ID" value="SNR58950.1"/>
    <property type="molecule type" value="Genomic_DNA"/>
</dbReference>
<evidence type="ECO:0000313" key="2">
    <source>
        <dbReference type="Proteomes" id="UP000198384"/>
    </source>
</evidence>
<keyword evidence="2" id="KW-1185">Reference proteome</keyword>
<dbReference type="RefSeq" id="WP_089381861.1">
    <property type="nucleotide sequence ID" value="NZ_FZNT01000006.1"/>
</dbReference>
<dbReference type="Proteomes" id="UP000198384">
    <property type="component" value="Unassembled WGS sequence"/>
</dbReference>
<dbReference type="OrthoDB" id="1443276at2"/>
<evidence type="ECO:0000313" key="1">
    <source>
        <dbReference type="EMBL" id="SNR58950.1"/>
    </source>
</evidence>
<protein>
    <submittedName>
        <fullName evidence="1">Uncharacterized protein</fullName>
    </submittedName>
</protein>
<sequence length="145" mass="16354">MAFSLSKLFKPKPTVDASEILNQIDYKEGTKYAVCATHILYADVEELGGFPYLKTVLFGIHEINIKRTGCTISFIFKEGKLTLTSDNTSIESNQIQKSGVYYTPVDFELSEDESKKLQAEKVIEVVINYKKNNIHLKPVANIQES</sequence>
<proteinExistence type="predicted"/>
<name>A0A238XJQ9_9FLAO</name>
<reference evidence="1 2" key="1">
    <citation type="submission" date="2017-06" db="EMBL/GenBank/DDBJ databases">
        <authorList>
            <person name="Kim H.J."/>
            <person name="Triplett B.A."/>
        </authorList>
    </citation>
    <scope>NUCLEOTIDE SEQUENCE [LARGE SCALE GENOMIC DNA]</scope>
    <source>
        <strain evidence="1 2">DSM 29150</strain>
    </source>
</reference>